<evidence type="ECO:0000313" key="2">
    <source>
        <dbReference type="Proteomes" id="UP000606115"/>
    </source>
</evidence>
<name>A0ABQ2DUM7_9MICC</name>
<evidence type="ECO:0008006" key="3">
    <source>
        <dbReference type="Google" id="ProtNLM"/>
    </source>
</evidence>
<evidence type="ECO:0000313" key="1">
    <source>
        <dbReference type="EMBL" id="GGJ70683.1"/>
    </source>
</evidence>
<keyword evidence="2" id="KW-1185">Reference proteome</keyword>
<accession>A0ABQ2DUM7</accession>
<reference evidence="2" key="1">
    <citation type="journal article" date="2019" name="Int. J. Syst. Evol. Microbiol.">
        <title>The Global Catalogue of Microorganisms (GCM) 10K type strain sequencing project: providing services to taxonomists for standard genome sequencing and annotation.</title>
        <authorList>
            <consortium name="The Broad Institute Genomics Platform"/>
            <consortium name="The Broad Institute Genome Sequencing Center for Infectious Disease"/>
            <person name="Wu L."/>
            <person name="Ma J."/>
        </authorList>
    </citation>
    <scope>NUCLEOTIDE SEQUENCE [LARGE SCALE GENOMIC DNA]</scope>
    <source>
        <strain evidence="2">CGMCC 1.3685</strain>
    </source>
</reference>
<dbReference type="Proteomes" id="UP000606115">
    <property type="component" value="Unassembled WGS sequence"/>
</dbReference>
<organism evidence="1 2">
    <name type="scientific">Glutamicibacter ardleyensis</name>
    <dbReference type="NCBI Taxonomy" id="225894"/>
    <lineage>
        <taxon>Bacteria</taxon>
        <taxon>Bacillati</taxon>
        <taxon>Actinomycetota</taxon>
        <taxon>Actinomycetes</taxon>
        <taxon>Micrococcales</taxon>
        <taxon>Micrococcaceae</taxon>
        <taxon>Glutamicibacter</taxon>
    </lineage>
</organism>
<comment type="caution">
    <text evidence="1">The sequence shown here is derived from an EMBL/GenBank/DDBJ whole genome shotgun (WGS) entry which is preliminary data.</text>
</comment>
<protein>
    <recommendedName>
        <fullName evidence="3">Secreted protein</fullName>
    </recommendedName>
</protein>
<dbReference type="EMBL" id="BMKX01000010">
    <property type="protein sequence ID" value="GGJ70683.1"/>
    <property type="molecule type" value="Genomic_DNA"/>
</dbReference>
<sequence>MSLKSLSFIWMTLSDLSLISGWLHCLGGAEWTVSVSPVVKISQEISGQCSNEPTPLLVLLCMAAPAEETNVNDCLKSRPKNNLV</sequence>
<proteinExistence type="predicted"/>
<gene>
    <name evidence="1" type="ORF">GCM10007173_31920</name>
</gene>